<dbReference type="GO" id="GO:0034599">
    <property type="term" value="P:cellular response to oxidative stress"/>
    <property type="evidence" value="ECO:0007669"/>
    <property type="project" value="TreeGrafter"/>
</dbReference>
<dbReference type="InterPro" id="IPR000866">
    <property type="entry name" value="AhpC/TSA"/>
</dbReference>
<comment type="similarity">
    <text evidence="9">Belongs to the peroxiredoxin family. BCP/PrxQ subfamily.</text>
</comment>
<dbReference type="InterPro" id="IPR013766">
    <property type="entry name" value="Thioredoxin_domain"/>
</dbReference>
<dbReference type="InterPro" id="IPR036249">
    <property type="entry name" value="Thioredoxin-like_sf"/>
</dbReference>
<reference evidence="12" key="1">
    <citation type="submission" date="2018-05" db="EMBL/GenBank/DDBJ databases">
        <authorList>
            <person name="Lanie J.A."/>
            <person name="Ng W.-L."/>
            <person name="Kazmierczak K.M."/>
            <person name="Andrzejewski T.M."/>
            <person name="Davidsen T.M."/>
            <person name="Wayne K.J."/>
            <person name="Tettelin H."/>
            <person name="Glass J.I."/>
            <person name="Rusch D."/>
            <person name="Podicherti R."/>
            <person name="Tsui H.-C.T."/>
            <person name="Winkler M.E."/>
        </authorList>
    </citation>
    <scope>NUCLEOTIDE SEQUENCE</scope>
</reference>
<keyword evidence="4" id="KW-0049">Antioxidant</keyword>
<comment type="catalytic activity">
    <reaction evidence="10">
        <text>a hydroperoxide + [thioredoxin]-dithiol = an alcohol + [thioredoxin]-disulfide + H2O</text>
        <dbReference type="Rhea" id="RHEA:62620"/>
        <dbReference type="Rhea" id="RHEA-COMP:10698"/>
        <dbReference type="Rhea" id="RHEA-COMP:10700"/>
        <dbReference type="ChEBI" id="CHEBI:15377"/>
        <dbReference type="ChEBI" id="CHEBI:29950"/>
        <dbReference type="ChEBI" id="CHEBI:30879"/>
        <dbReference type="ChEBI" id="CHEBI:35924"/>
        <dbReference type="ChEBI" id="CHEBI:50058"/>
        <dbReference type="EC" id="1.11.1.24"/>
    </reaction>
</comment>
<keyword evidence="7" id="KW-0676">Redox-active center</keyword>
<sequence>MDVFDNNIIGGAYMVKVKVGKKVPDFKAILTKGSEFVLSENLGKNIIVYFYPKDNTPGCTMESESFRDHFQSFRSNNAEIVGVSRDSVQSHEKFIQKYAFPFDLISDEDEKVCRLFDVIKEKNMYGKKYMGIERSTFIIDVSGILVHEWRKVKVKGHVEEVLKTLEQM</sequence>
<accession>A0A382NZR9</accession>
<evidence type="ECO:0000256" key="2">
    <source>
        <dbReference type="ARBA" id="ARBA00013017"/>
    </source>
</evidence>
<dbReference type="EMBL" id="UINC01103899">
    <property type="protein sequence ID" value="SVC66643.1"/>
    <property type="molecule type" value="Genomic_DNA"/>
</dbReference>
<organism evidence="12">
    <name type="scientific">marine metagenome</name>
    <dbReference type="NCBI Taxonomy" id="408172"/>
    <lineage>
        <taxon>unclassified sequences</taxon>
        <taxon>metagenomes</taxon>
        <taxon>ecological metagenomes</taxon>
    </lineage>
</organism>
<evidence type="ECO:0000256" key="1">
    <source>
        <dbReference type="ARBA" id="ARBA00011245"/>
    </source>
</evidence>
<evidence type="ECO:0000256" key="7">
    <source>
        <dbReference type="ARBA" id="ARBA00023284"/>
    </source>
</evidence>
<evidence type="ECO:0000256" key="8">
    <source>
        <dbReference type="ARBA" id="ARBA00032824"/>
    </source>
</evidence>
<dbReference type="Gene3D" id="3.40.30.10">
    <property type="entry name" value="Glutaredoxin"/>
    <property type="match status" value="1"/>
</dbReference>
<keyword evidence="3" id="KW-0575">Peroxidase</keyword>
<protein>
    <recommendedName>
        <fullName evidence="2">thioredoxin-dependent peroxiredoxin</fullName>
        <ecNumber evidence="2">1.11.1.24</ecNumber>
    </recommendedName>
    <alternativeName>
        <fullName evidence="8">Thioredoxin peroxidase</fullName>
    </alternativeName>
</protein>
<evidence type="ECO:0000256" key="3">
    <source>
        <dbReference type="ARBA" id="ARBA00022559"/>
    </source>
</evidence>
<comment type="subunit">
    <text evidence="1">Monomer.</text>
</comment>
<keyword evidence="6" id="KW-1015">Disulfide bond</keyword>
<dbReference type="GO" id="GO:0008379">
    <property type="term" value="F:thioredoxin peroxidase activity"/>
    <property type="evidence" value="ECO:0007669"/>
    <property type="project" value="TreeGrafter"/>
</dbReference>
<dbReference type="GO" id="GO:0045454">
    <property type="term" value="P:cell redox homeostasis"/>
    <property type="evidence" value="ECO:0007669"/>
    <property type="project" value="TreeGrafter"/>
</dbReference>
<evidence type="ECO:0000256" key="9">
    <source>
        <dbReference type="ARBA" id="ARBA00038489"/>
    </source>
</evidence>
<gene>
    <name evidence="12" type="ORF">METZ01_LOCUS319497</name>
</gene>
<evidence type="ECO:0000256" key="4">
    <source>
        <dbReference type="ARBA" id="ARBA00022862"/>
    </source>
</evidence>
<dbReference type="PIRSF" id="PIRSF000239">
    <property type="entry name" value="AHPC"/>
    <property type="match status" value="1"/>
</dbReference>
<dbReference type="PANTHER" id="PTHR42801:SF4">
    <property type="entry name" value="AHPC_TSA FAMILY PROTEIN"/>
    <property type="match status" value="1"/>
</dbReference>
<name>A0A382NZR9_9ZZZZ</name>
<evidence type="ECO:0000256" key="5">
    <source>
        <dbReference type="ARBA" id="ARBA00023002"/>
    </source>
</evidence>
<dbReference type="SUPFAM" id="SSF52833">
    <property type="entry name" value="Thioredoxin-like"/>
    <property type="match status" value="1"/>
</dbReference>
<evidence type="ECO:0000259" key="11">
    <source>
        <dbReference type="PROSITE" id="PS51352"/>
    </source>
</evidence>
<dbReference type="AlphaFoldDB" id="A0A382NZR9"/>
<dbReference type="EC" id="1.11.1.24" evidence="2"/>
<dbReference type="FunFam" id="3.40.30.10:FF:000007">
    <property type="entry name" value="Thioredoxin-dependent thiol peroxidase"/>
    <property type="match status" value="1"/>
</dbReference>
<dbReference type="Pfam" id="PF00578">
    <property type="entry name" value="AhpC-TSA"/>
    <property type="match status" value="1"/>
</dbReference>
<keyword evidence="5" id="KW-0560">Oxidoreductase</keyword>
<evidence type="ECO:0000313" key="12">
    <source>
        <dbReference type="EMBL" id="SVC66643.1"/>
    </source>
</evidence>
<dbReference type="InterPro" id="IPR024706">
    <property type="entry name" value="Peroxiredoxin_AhpC-typ"/>
</dbReference>
<feature type="domain" description="Thioredoxin" evidence="11">
    <location>
        <begin position="17"/>
        <end position="168"/>
    </location>
</feature>
<dbReference type="GO" id="GO:0005737">
    <property type="term" value="C:cytoplasm"/>
    <property type="evidence" value="ECO:0007669"/>
    <property type="project" value="TreeGrafter"/>
</dbReference>
<evidence type="ECO:0000256" key="10">
    <source>
        <dbReference type="ARBA" id="ARBA00049091"/>
    </source>
</evidence>
<proteinExistence type="inferred from homology"/>
<dbReference type="PANTHER" id="PTHR42801">
    <property type="entry name" value="THIOREDOXIN-DEPENDENT PEROXIDE REDUCTASE"/>
    <property type="match status" value="1"/>
</dbReference>
<dbReference type="InterPro" id="IPR050924">
    <property type="entry name" value="Peroxiredoxin_BCP/PrxQ"/>
</dbReference>
<dbReference type="PROSITE" id="PS51352">
    <property type="entry name" value="THIOREDOXIN_2"/>
    <property type="match status" value="1"/>
</dbReference>
<evidence type="ECO:0000256" key="6">
    <source>
        <dbReference type="ARBA" id="ARBA00023157"/>
    </source>
</evidence>
<dbReference type="CDD" id="cd03017">
    <property type="entry name" value="PRX_BCP"/>
    <property type="match status" value="1"/>
</dbReference>